<dbReference type="GO" id="GO:0006352">
    <property type="term" value="P:DNA-templated transcription initiation"/>
    <property type="evidence" value="ECO:0007669"/>
    <property type="project" value="InterPro"/>
</dbReference>
<dbReference type="InterPro" id="IPR014284">
    <property type="entry name" value="RNA_pol_sigma-70_dom"/>
</dbReference>
<name>A0A1Z4JPL3_LEPBY</name>
<dbReference type="InterPro" id="IPR013324">
    <property type="entry name" value="RNA_pol_sigma_r3/r4-like"/>
</dbReference>
<dbReference type="AlphaFoldDB" id="A0A1Z4JPL3"/>
<keyword evidence="7" id="KW-1185">Reference proteome</keyword>
<evidence type="ECO:0000256" key="3">
    <source>
        <dbReference type="ARBA" id="ARBA00023125"/>
    </source>
</evidence>
<dbReference type="InterPro" id="IPR036388">
    <property type="entry name" value="WH-like_DNA-bd_sf"/>
</dbReference>
<keyword evidence="4" id="KW-0804">Transcription</keyword>
<evidence type="ECO:0000313" key="7">
    <source>
        <dbReference type="Proteomes" id="UP000217895"/>
    </source>
</evidence>
<proteinExistence type="predicted"/>
<feature type="coiled-coil region" evidence="5">
    <location>
        <begin position="273"/>
        <end position="302"/>
    </location>
</feature>
<evidence type="ECO:0008006" key="8">
    <source>
        <dbReference type="Google" id="ProtNLM"/>
    </source>
</evidence>
<dbReference type="SUPFAM" id="SSF88659">
    <property type="entry name" value="Sigma3 and sigma4 domains of RNA polymerase sigma factors"/>
    <property type="match status" value="1"/>
</dbReference>
<accession>A0A1Z4JPL3</accession>
<keyword evidence="2" id="KW-0731">Sigma factor</keyword>
<gene>
    <name evidence="6" type="ORF">NIES2135_55230</name>
</gene>
<keyword evidence="3" id="KW-0238">DNA-binding</keyword>
<dbReference type="GO" id="GO:0003677">
    <property type="term" value="F:DNA binding"/>
    <property type="evidence" value="ECO:0007669"/>
    <property type="project" value="UniProtKB-KW"/>
</dbReference>
<dbReference type="EMBL" id="AP018203">
    <property type="protein sequence ID" value="BAY58650.1"/>
    <property type="molecule type" value="Genomic_DNA"/>
</dbReference>
<reference evidence="6 7" key="1">
    <citation type="submission" date="2017-06" db="EMBL/GenBank/DDBJ databases">
        <title>Genome sequencing of cyanobaciteial culture collection at National Institute for Environmental Studies (NIES).</title>
        <authorList>
            <person name="Hirose Y."/>
            <person name="Shimura Y."/>
            <person name="Fujisawa T."/>
            <person name="Nakamura Y."/>
            <person name="Kawachi M."/>
        </authorList>
    </citation>
    <scope>NUCLEOTIDE SEQUENCE [LARGE SCALE GENOMIC DNA]</scope>
    <source>
        <strain evidence="6 7">NIES-2135</strain>
    </source>
</reference>
<organism evidence="6 7">
    <name type="scientific">Leptolyngbya boryana NIES-2135</name>
    <dbReference type="NCBI Taxonomy" id="1973484"/>
    <lineage>
        <taxon>Bacteria</taxon>
        <taxon>Bacillati</taxon>
        <taxon>Cyanobacteriota</taxon>
        <taxon>Cyanophyceae</taxon>
        <taxon>Leptolyngbyales</taxon>
        <taxon>Leptolyngbyaceae</taxon>
        <taxon>Leptolyngbya group</taxon>
        <taxon>Leptolyngbya</taxon>
    </lineage>
</organism>
<evidence type="ECO:0000256" key="1">
    <source>
        <dbReference type="ARBA" id="ARBA00023015"/>
    </source>
</evidence>
<evidence type="ECO:0000256" key="4">
    <source>
        <dbReference type="ARBA" id="ARBA00023163"/>
    </source>
</evidence>
<dbReference type="Proteomes" id="UP000217895">
    <property type="component" value="Chromosome"/>
</dbReference>
<keyword evidence="5" id="KW-0175">Coiled coil</keyword>
<dbReference type="PANTHER" id="PTHR30385:SF7">
    <property type="entry name" value="RNA POLYMERASE SIGMA FACTOR FLIA"/>
    <property type="match status" value="1"/>
</dbReference>
<dbReference type="Gene3D" id="1.10.10.10">
    <property type="entry name" value="Winged helix-like DNA-binding domain superfamily/Winged helix DNA-binding domain"/>
    <property type="match status" value="1"/>
</dbReference>
<sequence length="386" mass="44818">MRVRQSIPELFSTFLRFESDQITSWSTDSRLHRSIQKHLAQMPEETADRFWVMYWHRCWRKEEASPRQQISAGHISAYLQEACYWSVQKIQPKTSSQQFQLADLFQVAIAAVPKILKACDPDERASLKTYASSAFGNVVRDWLRQRREIDLCNHWGLLLKLSRKRLIEALQGLDASTIEQYLTAWKCFELCYLPAKTLGMRQSAAPSAEVWNAIVTQYKKETGEAVSPATLERWLTDCANRVRSQSFPTVSSLNMPRPGQDDGELQDEVIDSRDSLLTELIEQEEQRERQDQRSQLNQVLETAIAEFDVSVQQLLQLYYQQQFTQQQIAKQLEVQQYTVSRKLSKAREALLLKLVRWSQAINPATDPEVIKSMGLVLEEWLQKHYS</sequence>
<evidence type="ECO:0000256" key="2">
    <source>
        <dbReference type="ARBA" id="ARBA00023082"/>
    </source>
</evidence>
<protein>
    <recommendedName>
        <fullName evidence="8">RNA polymerase sigma-70 region 4 domain-containing protein</fullName>
    </recommendedName>
</protein>
<evidence type="ECO:0000313" key="6">
    <source>
        <dbReference type="EMBL" id="BAY58650.1"/>
    </source>
</evidence>
<keyword evidence="1" id="KW-0805">Transcription regulation</keyword>
<dbReference type="NCBIfam" id="TIGR02937">
    <property type="entry name" value="sigma70-ECF"/>
    <property type="match status" value="1"/>
</dbReference>
<evidence type="ECO:0000256" key="5">
    <source>
        <dbReference type="SAM" id="Coils"/>
    </source>
</evidence>
<dbReference type="PANTHER" id="PTHR30385">
    <property type="entry name" value="SIGMA FACTOR F FLAGELLAR"/>
    <property type="match status" value="1"/>
</dbReference>
<dbReference type="GO" id="GO:0016987">
    <property type="term" value="F:sigma factor activity"/>
    <property type="evidence" value="ECO:0007669"/>
    <property type="project" value="UniProtKB-KW"/>
</dbReference>